<evidence type="ECO:0000256" key="6">
    <source>
        <dbReference type="ARBA" id="ARBA00022786"/>
    </source>
</evidence>
<evidence type="ECO:0000256" key="8">
    <source>
        <dbReference type="PROSITE-ProRule" id="PRU00175"/>
    </source>
</evidence>
<dbReference type="Gene3D" id="3.30.40.10">
    <property type="entry name" value="Zinc/RING finger domain, C3HC4 (zinc finger)"/>
    <property type="match status" value="1"/>
</dbReference>
<evidence type="ECO:0000256" key="1">
    <source>
        <dbReference type="ARBA" id="ARBA00000900"/>
    </source>
</evidence>
<evidence type="ECO:0000313" key="11">
    <source>
        <dbReference type="EMBL" id="SCU71660.1"/>
    </source>
</evidence>
<dbReference type="InterPro" id="IPR013083">
    <property type="entry name" value="Znf_RING/FYVE/PHD"/>
</dbReference>
<dbReference type="EMBL" id="CZPT02001686">
    <property type="protein sequence ID" value="SCU71660.1"/>
    <property type="molecule type" value="Genomic_DNA"/>
</dbReference>
<name>A0A1G4IGY8_TRYEQ</name>
<proteinExistence type="predicted"/>
<dbReference type="GO" id="GO:0008270">
    <property type="term" value="F:zinc ion binding"/>
    <property type="evidence" value="ECO:0007669"/>
    <property type="project" value="UniProtKB-KW"/>
</dbReference>
<dbReference type="AlphaFoldDB" id="A0A1G4IGY8"/>
<feature type="compositionally biased region" description="Polar residues" evidence="9">
    <location>
        <begin position="92"/>
        <end position="101"/>
    </location>
</feature>
<reference evidence="11" key="1">
    <citation type="submission" date="2016-09" db="EMBL/GenBank/DDBJ databases">
        <authorList>
            <person name="Hebert L."/>
            <person name="Moumen B."/>
        </authorList>
    </citation>
    <scope>NUCLEOTIDE SEQUENCE [LARGE SCALE GENOMIC DNA]</scope>
    <source>
        <strain evidence="11">OVI</strain>
    </source>
</reference>
<comment type="catalytic activity">
    <reaction evidence="1">
        <text>S-ubiquitinyl-[E2 ubiquitin-conjugating enzyme]-L-cysteine + [acceptor protein]-L-lysine = [E2 ubiquitin-conjugating enzyme]-L-cysteine + N(6)-ubiquitinyl-[acceptor protein]-L-lysine.</text>
        <dbReference type="EC" id="2.3.2.27"/>
    </reaction>
</comment>
<feature type="region of interest" description="Disordered" evidence="9">
    <location>
        <begin position="33"/>
        <end position="107"/>
    </location>
</feature>
<keyword evidence="4" id="KW-0479">Metal-binding</keyword>
<comment type="caution">
    <text evidence="11">The sequence shown here is derived from an EMBL/GenBank/DDBJ whole genome shotgun (WGS) entry which is preliminary data.</text>
</comment>
<feature type="compositionally biased region" description="Polar residues" evidence="9">
    <location>
        <begin position="288"/>
        <end position="300"/>
    </location>
</feature>
<evidence type="ECO:0000256" key="9">
    <source>
        <dbReference type="SAM" id="MobiDB-lite"/>
    </source>
</evidence>
<dbReference type="RefSeq" id="XP_067082286.1">
    <property type="nucleotide sequence ID" value="XM_067226185.1"/>
</dbReference>
<keyword evidence="5 8" id="KW-0863">Zinc-finger</keyword>
<keyword evidence="12" id="KW-1185">Reference proteome</keyword>
<evidence type="ECO:0000256" key="4">
    <source>
        <dbReference type="ARBA" id="ARBA00022723"/>
    </source>
</evidence>
<sequence length="318" mass="33749">MIADKCGKQLSQNDALVGAGPVVPSEGIGIVQRVPPTGSRDAHSNMGDGPRIADGGGSNGDQASADQMPPEAGNCGTTDGEIKRSVVKRRPSWTQFSNPNPTLGGGSSCGGENDSLCAQQHKNGSCSKSGDEIVVATNPKSCDEDELMCCICLEGYNEENPILYGECKHHFHMPCLMAWKQRSNVCPMCDSETLRGVADDQEPPPRRTSPTSLDDHLSPTAHQRYSRREPRIPKNPGVRGHPGRPLQGRQPGSGARPTNHPLGGVSGDSGHRSVGSTGNGGRAATAKVNRQVSPAQNGQVASKPKRSFFSRVFCCFKR</sequence>
<dbReference type="SMART" id="SM00184">
    <property type="entry name" value="RING"/>
    <property type="match status" value="1"/>
</dbReference>
<dbReference type="PANTHER" id="PTHR46463">
    <property type="entry name" value="ZINC FINGER, RING/FYVE/PHD-TYPE"/>
    <property type="match status" value="1"/>
</dbReference>
<evidence type="ECO:0000256" key="7">
    <source>
        <dbReference type="ARBA" id="ARBA00022833"/>
    </source>
</evidence>
<evidence type="ECO:0000256" key="2">
    <source>
        <dbReference type="ARBA" id="ARBA00012483"/>
    </source>
</evidence>
<accession>A0A1G4IGY8</accession>
<dbReference type="PANTHER" id="PTHR46463:SF10">
    <property type="entry name" value="OS01G0926200 PROTEIN"/>
    <property type="match status" value="1"/>
</dbReference>
<evidence type="ECO:0000313" key="12">
    <source>
        <dbReference type="Proteomes" id="UP000195570"/>
    </source>
</evidence>
<organism evidence="11 12">
    <name type="scientific">Trypanosoma equiperdum</name>
    <dbReference type="NCBI Taxonomy" id="5694"/>
    <lineage>
        <taxon>Eukaryota</taxon>
        <taxon>Discoba</taxon>
        <taxon>Euglenozoa</taxon>
        <taxon>Kinetoplastea</taxon>
        <taxon>Metakinetoplastina</taxon>
        <taxon>Trypanosomatida</taxon>
        <taxon>Trypanosomatidae</taxon>
        <taxon>Trypanosoma</taxon>
    </lineage>
</organism>
<dbReference type="GeneID" id="92377181"/>
<dbReference type="SUPFAM" id="SSF57850">
    <property type="entry name" value="RING/U-box"/>
    <property type="match status" value="1"/>
</dbReference>
<dbReference type="VEuPathDB" id="TriTrypDB:TEOVI_000324100"/>
<dbReference type="GO" id="GO:0061630">
    <property type="term" value="F:ubiquitin protein ligase activity"/>
    <property type="evidence" value="ECO:0007669"/>
    <property type="project" value="UniProtKB-EC"/>
</dbReference>
<evidence type="ECO:0000256" key="3">
    <source>
        <dbReference type="ARBA" id="ARBA00022679"/>
    </source>
</evidence>
<dbReference type="Proteomes" id="UP000195570">
    <property type="component" value="Unassembled WGS sequence"/>
</dbReference>
<feature type="domain" description="RING-type" evidence="10">
    <location>
        <begin position="149"/>
        <end position="190"/>
    </location>
</feature>
<protein>
    <recommendedName>
        <fullName evidence="2">RING-type E3 ubiquitin transferase</fullName>
        <ecNumber evidence="2">2.3.2.27</ecNumber>
    </recommendedName>
</protein>
<keyword evidence="6" id="KW-0833">Ubl conjugation pathway</keyword>
<evidence type="ECO:0000259" key="10">
    <source>
        <dbReference type="PROSITE" id="PS50089"/>
    </source>
</evidence>
<gene>
    <name evidence="11" type="ORF">TEOVI_000324100</name>
</gene>
<dbReference type="Pfam" id="PF13639">
    <property type="entry name" value="zf-RING_2"/>
    <property type="match status" value="1"/>
</dbReference>
<keyword evidence="3" id="KW-0808">Transferase</keyword>
<dbReference type="PROSITE" id="PS50089">
    <property type="entry name" value="ZF_RING_2"/>
    <property type="match status" value="1"/>
</dbReference>
<dbReference type="InterPro" id="IPR001841">
    <property type="entry name" value="Znf_RING"/>
</dbReference>
<keyword evidence="7" id="KW-0862">Zinc</keyword>
<dbReference type="EC" id="2.3.2.27" evidence="2"/>
<feature type="region of interest" description="Disordered" evidence="9">
    <location>
        <begin position="195"/>
        <end position="304"/>
    </location>
</feature>
<evidence type="ECO:0000256" key="5">
    <source>
        <dbReference type="ARBA" id="ARBA00022771"/>
    </source>
</evidence>